<feature type="non-terminal residue" evidence="1">
    <location>
        <position position="1"/>
    </location>
</feature>
<dbReference type="EMBL" id="BARS01054021">
    <property type="protein sequence ID" value="GAG44832.1"/>
    <property type="molecule type" value="Genomic_DNA"/>
</dbReference>
<organism evidence="1">
    <name type="scientific">marine sediment metagenome</name>
    <dbReference type="NCBI Taxonomy" id="412755"/>
    <lineage>
        <taxon>unclassified sequences</taxon>
        <taxon>metagenomes</taxon>
        <taxon>ecological metagenomes</taxon>
    </lineage>
</organism>
<proteinExistence type="predicted"/>
<gene>
    <name evidence="1" type="ORF">S01H1_80054</name>
</gene>
<dbReference type="AlphaFoldDB" id="X0YC15"/>
<protein>
    <submittedName>
        <fullName evidence="1">Uncharacterized protein</fullName>
    </submittedName>
</protein>
<accession>X0YC15</accession>
<evidence type="ECO:0000313" key="1">
    <source>
        <dbReference type="EMBL" id="GAG44832.1"/>
    </source>
</evidence>
<name>X0YC15_9ZZZZ</name>
<comment type="caution">
    <text evidence="1">The sequence shown here is derived from an EMBL/GenBank/DDBJ whole genome shotgun (WGS) entry which is preliminary data.</text>
</comment>
<sequence>DDELHDIGQSLIGVSSVVTDASYAQSGQLPQTLVIHLSYGDLKSVL</sequence>
<reference evidence="1" key="1">
    <citation type="journal article" date="2014" name="Front. Microbiol.">
        <title>High frequency of phylogenetically diverse reductive dehalogenase-homologous genes in deep subseafloor sedimentary metagenomes.</title>
        <authorList>
            <person name="Kawai M."/>
            <person name="Futagami T."/>
            <person name="Toyoda A."/>
            <person name="Takaki Y."/>
            <person name="Nishi S."/>
            <person name="Hori S."/>
            <person name="Arai W."/>
            <person name="Tsubouchi T."/>
            <person name="Morono Y."/>
            <person name="Uchiyama I."/>
            <person name="Ito T."/>
            <person name="Fujiyama A."/>
            <person name="Inagaki F."/>
            <person name="Takami H."/>
        </authorList>
    </citation>
    <scope>NUCLEOTIDE SEQUENCE</scope>
    <source>
        <strain evidence="1">Expedition CK06-06</strain>
    </source>
</reference>